<evidence type="ECO:0000256" key="3">
    <source>
        <dbReference type="SAM" id="Phobius"/>
    </source>
</evidence>
<evidence type="ECO:0000313" key="6">
    <source>
        <dbReference type="Proteomes" id="UP000225706"/>
    </source>
</evidence>
<dbReference type="InterPro" id="IPR016187">
    <property type="entry name" value="CTDL_fold"/>
</dbReference>
<dbReference type="InterPro" id="IPR001304">
    <property type="entry name" value="C-type_lectin-like"/>
</dbReference>
<feature type="compositionally biased region" description="Low complexity" evidence="2">
    <location>
        <begin position="432"/>
        <end position="443"/>
    </location>
</feature>
<dbReference type="Gene3D" id="3.40.50.1110">
    <property type="entry name" value="SGNH hydrolase"/>
    <property type="match status" value="1"/>
</dbReference>
<feature type="compositionally biased region" description="Polar residues" evidence="2">
    <location>
        <begin position="607"/>
        <end position="618"/>
    </location>
</feature>
<reference evidence="6" key="1">
    <citation type="journal article" date="2017" name="bioRxiv">
        <title>Comparative analysis of the genomes of Stylophora pistillata and Acropora digitifera provides evidence for extensive differences between species of corals.</title>
        <authorList>
            <person name="Voolstra C.R."/>
            <person name="Li Y."/>
            <person name="Liew Y.J."/>
            <person name="Baumgarten S."/>
            <person name="Zoccola D."/>
            <person name="Flot J.-F."/>
            <person name="Tambutte S."/>
            <person name="Allemand D."/>
            <person name="Aranda M."/>
        </authorList>
    </citation>
    <scope>NUCLEOTIDE SEQUENCE [LARGE SCALE GENOMIC DNA]</scope>
</reference>
<feature type="compositionally biased region" description="Polar residues" evidence="2">
    <location>
        <begin position="398"/>
        <end position="408"/>
    </location>
</feature>
<dbReference type="InterPro" id="IPR036514">
    <property type="entry name" value="SGNH_hydro_sf"/>
</dbReference>
<evidence type="ECO:0000313" key="5">
    <source>
        <dbReference type="EMBL" id="PFX30989.1"/>
    </source>
</evidence>
<feature type="compositionally biased region" description="Low complexity" evidence="2">
    <location>
        <begin position="1433"/>
        <end position="1448"/>
    </location>
</feature>
<evidence type="ECO:0000256" key="2">
    <source>
        <dbReference type="SAM" id="MobiDB-lite"/>
    </source>
</evidence>
<dbReference type="STRING" id="50429.A0A2B4SPD0"/>
<feature type="compositionally biased region" description="Polar residues" evidence="2">
    <location>
        <begin position="373"/>
        <end position="391"/>
    </location>
</feature>
<keyword evidence="6" id="KW-1185">Reference proteome</keyword>
<dbReference type="SUPFAM" id="SSF52266">
    <property type="entry name" value="SGNH hydrolase"/>
    <property type="match status" value="1"/>
</dbReference>
<dbReference type="Gene3D" id="3.10.100.10">
    <property type="entry name" value="Mannose-Binding Protein A, subunit A"/>
    <property type="match status" value="1"/>
</dbReference>
<dbReference type="GO" id="GO:0004622">
    <property type="term" value="F:phosphatidylcholine lysophospholipase activity"/>
    <property type="evidence" value="ECO:0007669"/>
    <property type="project" value="TreeGrafter"/>
</dbReference>
<dbReference type="OrthoDB" id="408760at2759"/>
<feature type="region of interest" description="Disordered" evidence="2">
    <location>
        <begin position="1418"/>
        <end position="1448"/>
    </location>
</feature>
<organism evidence="5 6">
    <name type="scientific">Stylophora pistillata</name>
    <name type="common">Smooth cauliflower coral</name>
    <dbReference type="NCBI Taxonomy" id="50429"/>
    <lineage>
        <taxon>Eukaryota</taxon>
        <taxon>Metazoa</taxon>
        <taxon>Cnidaria</taxon>
        <taxon>Anthozoa</taxon>
        <taxon>Hexacorallia</taxon>
        <taxon>Scleractinia</taxon>
        <taxon>Astrocoeniina</taxon>
        <taxon>Pocilloporidae</taxon>
        <taxon>Stylophora</taxon>
    </lineage>
</organism>
<feature type="compositionally biased region" description="Basic and acidic residues" evidence="2">
    <location>
        <begin position="108"/>
        <end position="132"/>
    </location>
</feature>
<dbReference type="PROSITE" id="PS50041">
    <property type="entry name" value="C_TYPE_LECTIN_2"/>
    <property type="match status" value="1"/>
</dbReference>
<evidence type="ECO:0000259" key="4">
    <source>
        <dbReference type="PROSITE" id="PS50041"/>
    </source>
</evidence>
<evidence type="ECO:0000256" key="1">
    <source>
        <dbReference type="SAM" id="Coils"/>
    </source>
</evidence>
<dbReference type="Pfam" id="PF00059">
    <property type="entry name" value="Lectin_C"/>
    <property type="match status" value="1"/>
</dbReference>
<dbReference type="PANTHER" id="PTHR30383:SF5">
    <property type="entry name" value="SGNH HYDROLASE-TYPE ESTERASE DOMAIN-CONTAINING PROTEIN"/>
    <property type="match status" value="1"/>
</dbReference>
<feature type="region of interest" description="Disordered" evidence="2">
    <location>
        <begin position="373"/>
        <end position="484"/>
    </location>
</feature>
<dbReference type="InterPro" id="IPR013830">
    <property type="entry name" value="SGNH_hydro"/>
</dbReference>
<feature type="transmembrane region" description="Helical" evidence="3">
    <location>
        <begin position="1048"/>
        <end position="1072"/>
    </location>
</feature>
<keyword evidence="3" id="KW-0472">Membrane</keyword>
<dbReference type="SUPFAM" id="SSF56436">
    <property type="entry name" value="C-type lectin-like"/>
    <property type="match status" value="1"/>
</dbReference>
<accession>A0A2B4SPD0</accession>
<feature type="compositionally biased region" description="Low complexity" evidence="2">
    <location>
        <begin position="332"/>
        <end position="353"/>
    </location>
</feature>
<feature type="region of interest" description="Disordered" evidence="2">
    <location>
        <begin position="586"/>
        <end position="646"/>
    </location>
</feature>
<dbReference type="Pfam" id="PF13472">
    <property type="entry name" value="Lipase_GDSL_2"/>
    <property type="match status" value="1"/>
</dbReference>
<keyword evidence="1" id="KW-0175">Coiled coil</keyword>
<dbReference type="InterPro" id="IPR051532">
    <property type="entry name" value="Ester_Hydrolysis_Enzymes"/>
</dbReference>
<feature type="coiled-coil region" evidence="1">
    <location>
        <begin position="199"/>
        <end position="226"/>
    </location>
</feature>
<dbReference type="CDD" id="cd00229">
    <property type="entry name" value="SGNH_hydrolase"/>
    <property type="match status" value="1"/>
</dbReference>
<feature type="transmembrane region" description="Helical" evidence="3">
    <location>
        <begin position="28"/>
        <end position="51"/>
    </location>
</feature>
<dbReference type="InterPro" id="IPR016186">
    <property type="entry name" value="C-type_lectin-like/link_sf"/>
</dbReference>
<keyword evidence="3" id="KW-0812">Transmembrane</keyword>
<dbReference type="PANTHER" id="PTHR30383">
    <property type="entry name" value="THIOESTERASE 1/PROTEASE 1/LYSOPHOSPHOLIPASE L1"/>
    <property type="match status" value="1"/>
</dbReference>
<feature type="domain" description="C-type lectin" evidence="4">
    <location>
        <begin position="1632"/>
        <end position="1736"/>
    </location>
</feature>
<proteinExistence type="predicted"/>
<protein>
    <submittedName>
        <fullName evidence="5">C-type lectin domain family 17, member A</fullName>
    </submittedName>
</protein>
<dbReference type="Proteomes" id="UP000225706">
    <property type="component" value="Unassembled WGS sequence"/>
</dbReference>
<feature type="region of interest" description="Disordered" evidence="2">
    <location>
        <begin position="94"/>
        <end position="144"/>
    </location>
</feature>
<name>A0A2B4SPD0_STYPI</name>
<feature type="region of interest" description="Disordered" evidence="2">
    <location>
        <begin position="328"/>
        <end position="356"/>
    </location>
</feature>
<dbReference type="GO" id="GO:0030246">
    <property type="term" value="F:carbohydrate binding"/>
    <property type="evidence" value="ECO:0007669"/>
    <property type="project" value="UniProtKB-KW"/>
</dbReference>
<gene>
    <name evidence="5" type="primary">CLEC17A</name>
    <name evidence="5" type="ORF">AWC38_SpisGene4204</name>
</gene>
<comment type="caution">
    <text evidence="5">The sequence shown here is derived from an EMBL/GenBank/DDBJ whole genome shotgun (WGS) entry which is preliminary data.</text>
</comment>
<feature type="region of interest" description="Disordered" evidence="2">
    <location>
        <begin position="881"/>
        <end position="913"/>
    </location>
</feature>
<dbReference type="SMART" id="SM00034">
    <property type="entry name" value="CLECT"/>
    <property type="match status" value="1"/>
</dbReference>
<keyword evidence="3" id="KW-1133">Transmembrane helix</keyword>
<sequence>MVVKFLKTQRISSRVDYKFHGGERRSDLAGILMASVSLKLVLLLVSVFLLLKHSTAQEFYEDVGNLEQYSPLLGENIFDYPMLEEYGIPTVEEFPSDNLDADDDGDVKEDNYSHETQGEKESEKHQDNEHAPKKVPSVYSKADAREKRQLPLQATIEISLDDPVVVAREKLQRAIKAAKALSNIENELGLSPMTIEDKTKNLENQLKDEEKSFKKLADQTEDKQRKQKFVKLEKVADEDVNQAESILKLIVKLEAAKYLAKERAHEDLVRAQKDKIASTPQMYLGPPLSYPPEAAGYFGGVTQPAYQTVMPSYTASYQPQTFQAVAPPSMAPATTSELLPPSLPAPSNVAPLSTPHYQDNTELQRINSIKETSVSAFSPQSNNQLSGQSVQPKGGQVVSFSTDASDTKINPADIDFIDMESPSSMKKPETQTSGSSPKTPSSGHGNDVIEPQKDVSAPKPPPRQQPAKLVASHQPVAPPQPPKPTQLAIASVQAVPAQPVKPFLPAAPAQPITMPFQTMETGIGQQNGFLTQSAPLAVSYSPNALSPNLASMSRYFNSPSSVLSSFATQPYHQPLPSVQAPQQNFVPHAQPKKPQPKAPELVKPEVTPNTAFNDQPQVMTPPSPVSFQPAAHSTAHSGEQVLSEANPSGSLYSWSTQPVLSSNPQYSWNSPMYYPPASPYQAPVNPLIAEAYRKLHDTERASLAMSKIEEAIGLSPSSVRHIVDDIETQAKMETTQYEDDMKNEKAEITQEKQLLQKDKTTDGAQVKKKIQDDEEKIREDIRKENIAKLEVDKIKKMEKILTIIEAAKYSAMQRAKKRINNLKTDDGLSDGEDIRKRDLQDLENDIKRRRRNEINIWLKGSRNRIDTSHFLRNRISGLKTNREERSGWNSDDNKDHHLSKISEKDKLTKEGSTEGRLQKLKFFNTLSSNKKLDAGQQFTVGKRTDVPVQPENSPNAFVMAKMLNKMDKLFTIQREILKYLKAEHTINTLRKKPHAKRWRRSLYKSKNHKKTPKDANKKRNSASLFLIPVKQFLSTVSNTNIRNMAHDVWLVTGVIVAFIFLCVLSGVVTFPLKNNLYDFRPKVKHESNLTREESKAVLTHRQLQNKWLTGAHVTLQTEIGNKGRTGKTRMIRSRMQILDKYYVNPDKMKRIVTKESSSGDVNEQSALLLEDPDLTTHRNKFEDSDLRTLLINAKVYDANSVEGSAIVNIASLLEKSGESQAVKKNNIGRIPAHAASRYHALRQESNVNPSWKSMTPSRFRYLNSLIKPQLGGISDDLNDLEALRNHAKDVEVRALSNGLKSSKRKLDGQLWDERSTTAQNAIKRAKNTMKEQNDGGTSSTEMETAARNRPGDLFLLGNPDDKSYFQSAFMENPTAIHLITAGSAQDEYFHSNGSIVGLTTPRKTNGATVPLREEEMLGKFEGESETTESALLPSGDDSNSGENNNDPNVKVNTALALATQTDQRIKNMTSHVVPQPDGEKLMSHIEGESDDMHNGTKTDRYDFSVIGNGSIEDKKVNPLHHFAPTKKRDFPKPTTLISFRRTTTPLPKFGLAHDRPHGSGGESTGSGDYYVSANEHHQNQTYPHRVTKVSPSRKTKKQTGIFGAEDEATITKCEKMGKTDYRKKCPHGWLAFDEFCYLFASQSNGRWEEFPQKCNKENGLLAMPKTDKEVQYLQNIISSLKHRTKIFYIGLRKKGGIWTWVDDVPYTRDVEVKDELENKNCAVLSEGSINMVSCREPKTGFICEIRTGVLVLPILAFGDSLTNGFHADDLSHTPYGNTLEFLLNKDQHRCYTVTTVAKDGTEAAEMSKRLQDHLKSAKSKYSWIIILAGTKDIAHNSHNRNRRAWDKAAEHIINLHITSHRYGAKSVAVTIPEMDCEESKRPPCLHTHLERKYINEKLRYYARSNEFTILCDLAEKFPRYSLSSEERKQMWEVGLHMKSAGYERMAEIIYKDLLAHV</sequence>
<dbReference type="EMBL" id="LSMT01000042">
    <property type="protein sequence ID" value="PFX30989.1"/>
    <property type="molecule type" value="Genomic_DNA"/>
</dbReference>
<keyword evidence="5" id="KW-0430">Lectin</keyword>